<sequence length="397" mass="43478">MIDCAHFRVQELNHNLSDSLENYPKAMILESEEQQQPSNESKKTPLEALFLSTNTVAVQIEATNSPPRRASLSSRFQVSPVSNAPKPSWRKASDPSAIKPLHVDALSLNVATKNSMVISPSDSIDSGVISPGIVSDDSLRLSSNNTDSSFSPRHPKLRERSASECFPNQTPIVPGLKGILKKPKSSFTSSASSGLRRSPASSRMLFSRSISECHDNSVSSESSGMELDFLGESNDTLASSSPPRSVGGFFNRVEEENEYEEDEDSDSQIIAAAEIQSRKKRVSFSEHVQARIYRTGSSIIGQKKKNERRNRCRRIRSSGSTDSDGTLNGTDDENSSFSISPSDRLNLEMLAKEYASNNPSATDSTPVHSARNLSTDSAYDDEIDSETEKRMEMLSVA</sequence>
<dbReference type="WBParaSite" id="PS1159_v2.g19831.t1">
    <property type="protein sequence ID" value="PS1159_v2.g19831.t1"/>
    <property type="gene ID" value="PS1159_v2.g19831"/>
</dbReference>
<organism evidence="1 2">
    <name type="scientific">Panagrolaimus sp. PS1159</name>
    <dbReference type="NCBI Taxonomy" id="55785"/>
    <lineage>
        <taxon>Eukaryota</taxon>
        <taxon>Metazoa</taxon>
        <taxon>Ecdysozoa</taxon>
        <taxon>Nematoda</taxon>
        <taxon>Chromadorea</taxon>
        <taxon>Rhabditida</taxon>
        <taxon>Tylenchina</taxon>
        <taxon>Panagrolaimomorpha</taxon>
        <taxon>Panagrolaimoidea</taxon>
        <taxon>Panagrolaimidae</taxon>
        <taxon>Panagrolaimus</taxon>
    </lineage>
</organism>
<protein>
    <submittedName>
        <fullName evidence="2">Uncharacterized protein</fullName>
    </submittedName>
</protein>
<reference evidence="2" key="1">
    <citation type="submission" date="2022-11" db="UniProtKB">
        <authorList>
            <consortium name="WormBaseParasite"/>
        </authorList>
    </citation>
    <scope>IDENTIFICATION</scope>
</reference>
<accession>A0AC35FS51</accession>
<proteinExistence type="predicted"/>
<dbReference type="Proteomes" id="UP000887580">
    <property type="component" value="Unplaced"/>
</dbReference>
<name>A0AC35FS51_9BILA</name>
<evidence type="ECO:0000313" key="2">
    <source>
        <dbReference type="WBParaSite" id="PS1159_v2.g19831.t1"/>
    </source>
</evidence>
<evidence type="ECO:0000313" key="1">
    <source>
        <dbReference type="Proteomes" id="UP000887580"/>
    </source>
</evidence>